<sequence>MFSDIRNNEKTHFARIHSEAFQTRVKNLISATDEPDTLYKKIEVLAKKKKTVQLQILCCPCCQRTWD</sequence>
<evidence type="ECO:0000313" key="2">
    <source>
        <dbReference type="Proteomes" id="UP000694892"/>
    </source>
</evidence>
<dbReference type="Proteomes" id="UP000694892">
    <property type="component" value="Chromosome 8L"/>
</dbReference>
<gene>
    <name evidence="1" type="ORF">XELAEV_18039530mg</name>
</gene>
<reference evidence="2" key="1">
    <citation type="journal article" date="2016" name="Nature">
        <title>Genome evolution in the allotetraploid frog Xenopus laevis.</title>
        <authorList>
            <person name="Session A.M."/>
            <person name="Uno Y."/>
            <person name="Kwon T."/>
            <person name="Chapman J.A."/>
            <person name="Toyoda A."/>
            <person name="Takahashi S."/>
            <person name="Fukui A."/>
            <person name="Hikosaka A."/>
            <person name="Suzuki A."/>
            <person name="Kondo M."/>
            <person name="van Heeringen S.J."/>
            <person name="Quigley I."/>
            <person name="Heinz S."/>
            <person name="Ogino H."/>
            <person name="Ochi H."/>
            <person name="Hellsten U."/>
            <person name="Lyons J.B."/>
            <person name="Simakov O."/>
            <person name="Putnam N."/>
            <person name="Stites J."/>
            <person name="Kuroki Y."/>
            <person name="Tanaka T."/>
            <person name="Michiue T."/>
            <person name="Watanabe M."/>
            <person name="Bogdanovic O."/>
            <person name="Lister R."/>
            <person name="Georgiou G."/>
            <person name="Paranjpe S.S."/>
            <person name="van Kruijsbergen I."/>
            <person name="Shu S."/>
            <person name="Carlson J."/>
            <person name="Kinoshita T."/>
            <person name="Ohta Y."/>
            <person name="Mawaribuchi S."/>
            <person name="Jenkins J."/>
            <person name="Grimwood J."/>
            <person name="Schmutz J."/>
            <person name="Mitros T."/>
            <person name="Mozaffari S.V."/>
            <person name="Suzuki Y."/>
            <person name="Haramoto Y."/>
            <person name="Yamamoto T.S."/>
            <person name="Takagi C."/>
            <person name="Heald R."/>
            <person name="Miller K."/>
            <person name="Haudenschild C."/>
            <person name="Kitzman J."/>
            <person name="Nakayama T."/>
            <person name="Izutsu Y."/>
            <person name="Robert J."/>
            <person name="Fortriede J."/>
            <person name="Burns K."/>
            <person name="Lotay V."/>
            <person name="Karimi K."/>
            <person name="Yasuoka Y."/>
            <person name="Dichmann D.S."/>
            <person name="Flajnik M.F."/>
            <person name="Houston D.W."/>
            <person name="Shendure J."/>
            <person name="DuPasquier L."/>
            <person name="Vize P.D."/>
            <person name="Zorn A.M."/>
            <person name="Ito M."/>
            <person name="Marcotte E.M."/>
            <person name="Wallingford J.B."/>
            <person name="Ito Y."/>
            <person name="Asashima M."/>
            <person name="Ueno N."/>
            <person name="Matsuda Y."/>
            <person name="Veenstra G.J."/>
            <person name="Fujiyama A."/>
            <person name="Harland R.M."/>
            <person name="Taira M."/>
            <person name="Rokhsar D.S."/>
        </authorList>
    </citation>
    <scope>NUCLEOTIDE SEQUENCE [LARGE SCALE GENOMIC DNA]</scope>
    <source>
        <strain evidence="2">J</strain>
    </source>
</reference>
<dbReference type="EMBL" id="CM004480">
    <property type="protein sequence ID" value="OCT68233.1"/>
    <property type="molecule type" value="Genomic_DNA"/>
</dbReference>
<proteinExistence type="predicted"/>
<dbReference type="AlphaFoldDB" id="A0A974C7Z1"/>
<accession>A0A974C7Z1</accession>
<evidence type="ECO:0000313" key="1">
    <source>
        <dbReference type="EMBL" id="OCT68233.1"/>
    </source>
</evidence>
<organism evidence="1 2">
    <name type="scientific">Xenopus laevis</name>
    <name type="common">African clawed frog</name>
    <dbReference type="NCBI Taxonomy" id="8355"/>
    <lineage>
        <taxon>Eukaryota</taxon>
        <taxon>Metazoa</taxon>
        <taxon>Chordata</taxon>
        <taxon>Craniata</taxon>
        <taxon>Vertebrata</taxon>
        <taxon>Euteleostomi</taxon>
        <taxon>Amphibia</taxon>
        <taxon>Batrachia</taxon>
        <taxon>Anura</taxon>
        <taxon>Pipoidea</taxon>
        <taxon>Pipidae</taxon>
        <taxon>Xenopodinae</taxon>
        <taxon>Xenopus</taxon>
        <taxon>Xenopus</taxon>
    </lineage>
</organism>
<name>A0A974C7Z1_XENLA</name>
<protein>
    <submittedName>
        <fullName evidence="1">Uncharacterized protein</fullName>
    </submittedName>
</protein>